<evidence type="ECO:0000259" key="2">
    <source>
        <dbReference type="Pfam" id="PF20789"/>
    </source>
</evidence>
<dbReference type="PANTHER" id="PTHR38110:SF4">
    <property type="entry name" value="THIOESTERASE-LIKE SUPERFAMILY-DOMAIN-CONTAINING PROTEIN"/>
    <property type="match status" value="1"/>
</dbReference>
<dbReference type="InterPro" id="IPR049449">
    <property type="entry name" value="TesB_ACOT8-like_N"/>
</dbReference>
<dbReference type="InterPro" id="IPR049450">
    <property type="entry name" value="ACOT8-like_C"/>
</dbReference>
<dbReference type="CDD" id="cd03440">
    <property type="entry name" value="hot_dog"/>
    <property type="match status" value="1"/>
</dbReference>
<evidence type="ECO:0000259" key="1">
    <source>
        <dbReference type="Pfam" id="PF13622"/>
    </source>
</evidence>
<evidence type="ECO:0000313" key="3">
    <source>
        <dbReference type="EMBL" id="KAH8693566.1"/>
    </source>
</evidence>
<organism evidence="3 4">
    <name type="scientific">Talaromyces proteolyticus</name>
    <dbReference type="NCBI Taxonomy" id="1131652"/>
    <lineage>
        <taxon>Eukaryota</taxon>
        <taxon>Fungi</taxon>
        <taxon>Dikarya</taxon>
        <taxon>Ascomycota</taxon>
        <taxon>Pezizomycotina</taxon>
        <taxon>Eurotiomycetes</taxon>
        <taxon>Eurotiomycetidae</taxon>
        <taxon>Eurotiales</taxon>
        <taxon>Trichocomaceae</taxon>
        <taxon>Talaromyces</taxon>
        <taxon>Talaromyces sect. Bacilispori</taxon>
    </lineage>
</organism>
<feature type="domain" description="Acyl-CoA thioesterase-like C-terminal" evidence="2">
    <location>
        <begin position="171"/>
        <end position="288"/>
    </location>
</feature>
<dbReference type="Gene3D" id="2.40.160.210">
    <property type="entry name" value="Acyl-CoA thioesterase, double hotdog domain"/>
    <property type="match status" value="1"/>
</dbReference>
<dbReference type="Pfam" id="PF20789">
    <property type="entry name" value="4HBT_3C"/>
    <property type="match status" value="1"/>
</dbReference>
<proteinExistence type="predicted"/>
<dbReference type="PANTHER" id="PTHR38110">
    <property type="entry name" value="CHROMOSOME 23, WHOLE GENOME SHOTGUN SEQUENCE"/>
    <property type="match status" value="1"/>
</dbReference>
<dbReference type="Pfam" id="PF13622">
    <property type="entry name" value="4HBT_3"/>
    <property type="match status" value="1"/>
</dbReference>
<dbReference type="InterPro" id="IPR052389">
    <property type="entry name" value="Sec_Metab_Biosynth-Assoc"/>
</dbReference>
<dbReference type="RefSeq" id="XP_046069236.1">
    <property type="nucleotide sequence ID" value="XM_046209897.1"/>
</dbReference>
<dbReference type="Proteomes" id="UP001201262">
    <property type="component" value="Unassembled WGS sequence"/>
</dbReference>
<dbReference type="AlphaFoldDB" id="A0AAD4PY14"/>
<comment type="caution">
    <text evidence="3">The sequence shown here is derived from an EMBL/GenBank/DDBJ whole genome shotgun (WGS) entry which is preliminary data.</text>
</comment>
<accession>A0AAD4PY14</accession>
<dbReference type="SUPFAM" id="SSF54637">
    <property type="entry name" value="Thioesterase/thiol ester dehydrase-isomerase"/>
    <property type="match status" value="2"/>
</dbReference>
<dbReference type="GeneID" id="70240184"/>
<dbReference type="EMBL" id="JAJTJA010000009">
    <property type="protein sequence ID" value="KAH8693566.1"/>
    <property type="molecule type" value="Genomic_DNA"/>
</dbReference>
<sequence>MPPKTTSFADAARVTPIVGTDNQFEATVPWDWCGQLHAHGGFTVSLIFATTRSYFLAKYPSTPQPDPINSQVHFVQPAPRGRVVLTVTELSHARRYSTVEVKLHDPQGKLCTAATVIQGNLATEKGPSIAVPPTSLSRDELPHRERDCDQFVHPPLITKIMPVSTKMGVLRRKGAETQFLSRSGKLNVKEMWMRWNDPNQKLDVISLGSVCDTLLPAPLNFDPTMADASKYLFPTLCMSVEVKKDPGNAEWLFLEVITHKIHNGRFDSDVRVLDENGDLVALSKHVSAIADVKRTKTTKITIGEEFSKL</sequence>
<keyword evidence="4" id="KW-1185">Reference proteome</keyword>
<protein>
    <submittedName>
        <fullName evidence="3">Thioesterase-like superfamily-domain-containing protein</fullName>
    </submittedName>
</protein>
<reference evidence="3" key="1">
    <citation type="submission" date="2021-12" db="EMBL/GenBank/DDBJ databases">
        <title>Convergent genome expansion in fungi linked to evolution of root-endophyte symbiosis.</title>
        <authorList>
            <consortium name="DOE Joint Genome Institute"/>
            <person name="Ke Y.-H."/>
            <person name="Bonito G."/>
            <person name="Liao H.-L."/>
            <person name="Looney B."/>
            <person name="Rojas-Flechas A."/>
            <person name="Nash J."/>
            <person name="Hameed K."/>
            <person name="Schadt C."/>
            <person name="Martin F."/>
            <person name="Crous P.W."/>
            <person name="Miettinen O."/>
            <person name="Magnuson J.K."/>
            <person name="Labbe J."/>
            <person name="Jacobson D."/>
            <person name="Doktycz M.J."/>
            <person name="Veneault-Fourrey C."/>
            <person name="Kuo A."/>
            <person name="Mondo S."/>
            <person name="Calhoun S."/>
            <person name="Riley R."/>
            <person name="Ohm R."/>
            <person name="LaButti K."/>
            <person name="Andreopoulos B."/>
            <person name="Pangilinan J."/>
            <person name="Nolan M."/>
            <person name="Tritt A."/>
            <person name="Clum A."/>
            <person name="Lipzen A."/>
            <person name="Daum C."/>
            <person name="Barry K."/>
            <person name="Grigoriev I.V."/>
            <person name="Vilgalys R."/>
        </authorList>
    </citation>
    <scope>NUCLEOTIDE SEQUENCE</scope>
    <source>
        <strain evidence="3">PMI_201</strain>
    </source>
</reference>
<feature type="domain" description="Acyl-CoA thioesterase-like N-terminal HotDog" evidence="1">
    <location>
        <begin position="29"/>
        <end position="117"/>
    </location>
</feature>
<dbReference type="InterPro" id="IPR042171">
    <property type="entry name" value="Acyl-CoA_hotdog"/>
</dbReference>
<gene>
    <name evidence="3" type="ORF">BGW36DRAFT_207358</name>
</gene>
<name>A0AAD4PY14_9EURO</name>
<dbReference type="InterPro" id="IPR029069">
    <property type="entry name" value="HotDog_dom_sf"/>
</dbReference>
<evidence type="ECO:0000313" key="4">
    <source>
        <dbReference type="Proteomes" id="UP001201262"/>
    </source>
</evidence>